<dbReference type="InterPro" id="IPR013785">
    <property type="entry name" value="Aldolase_TIM"/>
</dbReference>
<comment type="caution">
    <text evidence="2">The sequence shown here is derived from an EMBL/GenBank/DDBJ whole genome shotgun (WGS) entry which is preliminary data.</text>
</comment>
<feature type="domain" description="4Fe4S-binding SPASM" evidence="1">
    <location>
        <begin position="150"/>
        <end position="211"/>
    </location>
</feature>
<dbReference type="Gene3D" id="3.20.20.70">
    <property type="entry name" value="Aldolase class I"/>
    <property type="match status" value="1"/>
</dbReference>
<accession>A0A7C4RN48</accession>
<organism evidence="2">
    <name type="scientific">Desulfatirhabdium butyrativorans</name>
    <dbReference type="NCBI Taxonomy" id="340467"/>
    <lineage>
        <taxon>Bacteria</taxon>
        <taxon>Pseudomonadati</taxon>
        <taxon>Thermodesulfobacteriota</taxon>
        <taxon>Desulfobacteria</taxon>
        <taxon>Desulfobacterales</taxon>
        <taxon>Desulfatirhabdiaceae</taxon>
        <taxon>Desulfatirhabdium</taxon>
    </lineage>
</organism>
<dbReference type="CDD" id="cd21109">
    <property type="entry name" value="SPASM"/>
    <property type="match status" value="1"/>
</dbReference>
<proteinExistence type="predicted"/>
<evidence type="ECO:0000313" key="2">
    <source>
        <dbReference type="EMBL" id="HGU31668.1"/>
    </source>
</evidence>
<dbReference type="InterPro" id="IPR058240">
    <property type="entry name" value="rSAM_sf"/>
</dbReference>
<dbReference type="EMBL" id="DSUH01000051">
    <property type="protein sequence ID" value="HGU31668.1"/>
    <property type="molecule type" value="Genomic_DNA"/>
</dbReference>
<sequence>MKQEDVCLHKALYNACRQQAVDTANRLGVYLCLPPAFEGVLPSMEGSLGGSERIIERFPENYVKSVNAAHELKDLVDVEKVEEQAMQVRDQILGRLKDKNLFPSFRDMMGWGRQYMELKRLQRYYRRTLKRHKNIFEALTSGNQQEIKFCESLYRRIYLSPTGEVTPCCYIYQPLGNVSNECIGDIWNGEAYRNFRAKFLSENPPKECVGCHNISWIRPVDVVRELC</sequence>
<reference evidence="2" key="1">
    <citation type="journal article" date="2020" name="mSystems">
        <title>Genome- and Community-Level Interaction Insights into Carbon Utilization and Element Cycling Functions of Hydrothermarchaeota in Hydrothermal Sediment.</title>
        <authorList>
            <person name="Zhou Z."/>
            <person name="Liu Y."/>
            <person name="Xu W."/>
            <person name="Pan J."/>
            <person name="Luo Z.H."/>
            <person name="Li M."/>
        </authorList>
    </citation>
    <scope>NUCLEOTIDE SEQUENCE [LARGE SCALE GENOMIC DNA]</scope>
    <source>
        <strain evidence="2">SpSt-477</strain>
    </source>
</reference>
<name>A0A7C4RN48_9BACT</name>
<protein>
    <recommendedName>
        <fullName evidence="1">4Fe4S-binding SPASM domain-containing protein</fullName>
    </recommendedName>
</protein>
<gene>
    <name evidence="2" type="ORF">ENS29_02295</name>
</gene>
<dbReference type="SUPFAM" id="SSF102114">
    <property type="entry name" value="Radical SAM enzymes"/>
    <property type="match status" value="1"/>
</dbReference>
<dbReference type="InterPro" id="IPR023885">
    <property type="entry name" value="4Fe4S-binding_SPASM_dom"/>
</dbReference>
<evidence type="ECO:0000259" key="1">
    <source>
        <dbReference type="Pfam" id="PF13186"/>
    </source>
</evidence>
<dbReference type="AlphaFoldDB" id="A0A7C4RN48"/>
<dbReference type="Pfam" id="PF13186">
    <property type="entry name" value="SPASM"/>
    <property type="match status" value="1"/>
</dbReference>